<protein>
    <submittedName>
        <fullName evidence="3">Universal stress protein</fullName>
    </submittedName>
</protein>
<keyword evidence="4" id="KW-1185">Reference proteome</keyword>
<comment type="caution">
    <text evidence="3">The sequence shown here is derived from an EMBL/GenBank/DDBJ whole genome shotgun (WGS) entry which is preliminary data.</text>
</comment>
<dbReference type="RefSeq" id="WP_238289777.1">
    <property type="nucleotide sequence ID" value="NZ_BPQS01000017.1"/>
</dbReference>
<evidence type="ECO:0000256" key="1">
    <source>
        <dbReference type="ARBA" id="ARBA00008791"/>
    </source>
</evidence>
<evidence type="ECO:0000313" key="3">
    <source>
        <dbReference type="EMBL" id="MDN3570141.1"/>
    </source>
</evidence>
<dbReference type="Pfam" id="PF00582">
    <property type="entry name" value="Usp"/>
    <property type="match status" value="1"/>
</dbReference>
<accession>A0ABT8AJZ7</accession>
<gene>
    <name evidence="3" type="ORF">QWZ18_05815</name>
</gene>
<reference evidence="4" key="1">
    <citation type="journal article" date="2019" name="Int. J. Syst. Evol. Microbiol.">
        <title>The Global Catalogue of Microorganisms (GCM) 10K type strain sequencing project: providing services to taxonomists for standard genome sequencing and annotation.</title>
        <authorList>
            <consortium name="The Broad Institute Genomics Platform"/>
            <consortium name="The Broad Institute Genome Sequencing Center for Infectious Disease"/>
            <person name="Wu L."/>
            <person name="Ma J."/>
        </authorList>
    </citation>
    <scope>NUCLEOTIDE SEQUENCE [LARGE SCALE GENOMIC DNA]</scope>
    <source>
        <strain evidence="4">CECT 7806</strain>
    </source>
</reference>
<dbReference type="InterPro" id="IPR006016">
    <property type="entry name" value="UspA"/>
</dbReference>
<comment type="similarity">
    <text evidence="1">Belongs to the universal stress protein A family.</text>
</comment>
<dbReference type="Proteomes" id="UP001244297">
    <property type="component" value="Unassembled WGS sequence"/>
</dbReference>
<dbReference type="SUPFAM" id="SSF52402">
    <property type="entry name" value="Adenine nucleotide alpha hydrolases-like"/>
    <property type="match status" value="2"/>
</dbReference>
<evidence type="ECO:0000313" key="4">
    <source>
        <dbReference type="Proteomes" id="UP001244297"/>
    </source>
</evidence>
<sequence length="271" mass="29299">MSFASIMVAVDDGLHAPARVRLAAGLAERYRARVVGVAACVPDYPRGYGETAVPMGMVIEEIRRAALGRLDKAEQAFRTAACLIDRVEWRSDVAAPRPFLEGQSRVADLVVVGRHADEGVTRGMAADVGDALMGSGRPVLVVPAGLEHLEAKRVVIGWKNTLQTRRAVSDALPILRRAEAVQVFRVGPGEDRPEVEDVVRYLALHAVNASAHLAKPSGWTVADDLRGTTRAFGADLLVTGAYGYSRLREWFFGGVTHDLLEEASVCCLMSR</sequence>
<dbReference type="PANTHER" id="PTHR46268">
    <property type="entry name" value="STRESS RESPONSE PROTEIN NHAX"/>
    <property type="match status" value="1"/>
</dbReference>
<dbReference type="PANTHER" id="PTHR46268:SF15">
    <property type="entry name" value="UNIVERSAL STRESS PROTEIN HP_0031"/>
    <property type="match status" value="1"/>
</dbReference>
<organism evidence="3 4">
    <name type="scientific">Methylobacterium longum</name>
    <dbReference type="NCBI Taxonomy" id="767694"/>
    <lineage>
        <taxon>Bacteria</taxon>
        <taxon>Pseudomonadati</taxon>
        <taxon>Pseudomonadota</taxon>
        <taxon>Alphaproteobacteria</taxon>
        <taxon>Hyphomicrobiales</taxon>
        <taxon>Methylobacteriaceae</taxon>
        <taxon>Methylobacterium</taxon>
    </lineage>
</organism>
<dbReference type="Gene3D" id="3.40.50.12370">
    <property type="match status" value="1"/>
</dbReference>
<name>A0ABT8AJZ7_9HYPH</name>
<evidence type="ECO:0000259" key="2">
    <source>
        <dbReference type="Pfam" id="PF00582"/>
    </source>
</evidence>
<dbReference type="EMBL" id="JAUFPT010000016">
    <property type="protein sequence ID" value="MDN3570141.1"/>
    <property type="molecule type" value="Genomic_DNA"/>
</dbReference>
<proteinExistence type="inferred from homology"/>
<feature type="domain" description="UspA" evidence="2">
    <location>
        <begin position="5"/>
        <end position="143"/>
    </location>
</feature>